<dbReference type="GO" id="GO:0004633">
    <property type="term" value="F:phosphopantothenoylcysteine decarboxylase activity"/>
    <property type="evidence" value="ECO:0007669"/>
    <property type="project" value="UniProtKB-UniRule"/>
</dbReference>
<dbReference type="InterPro" id="IPR005252">
    <property type="entry name" value="CoaBC"/>
</dbReference>
<feature type="binding site" evidence="3">
    <location>
        <position position="291"/>
    </location>
    <ligand>
        <name>CTP</name>
        <dbReference type="ChEBI" id="CHEBI:37563"/>
    </ligand>
</feature>
<dbReference type="EMBL" id="CP060139">
    <property type="protein sequence ID" value="QNR24142.1"/>
    <property type="molecule type" value="Genomic_DNA"/>
</dbReference>
<dbReference type="Gene3D" id="3.40.50.10300">
    <property type="entry name" value="CoaB-like"/>
    <property type="match status" value="1"/>
</dbReference>
<evidence type="ECO:0000256" key="1">
    <source>
        <dbReference type="ARBA" id="ARBA00022793"/>
    </source>
</evidence>
<dbReference type="GO" id="GO:0015941">
    <property type="term" value="P:pantothenate catabolic process"/>
    <property type="evidence" value="ECO:0007669"/>
    <property type="project" value="InterPro"/>
</dbReference>
<comment type="cofactor">
    <cofactor evidence="3">
        <name>FMN</name>
        <dbReference type="ChEBI" id="CHEBI:58210"/>
    </cofactor>
    <text evidence="3">Binds 1 FMN per subunit.</text>
</comment>
<comment type="catalytic activity">
    <reaction evidence="3 4">
        <text>(R)-4'-phosphopantothenate + L-cysteine + CTP = N-[(R)-4-phosphopantothenoyl]-L-cysteine + CMP + diphosphate + H(+)</text>
        <dbReference type="Rhea" id="RHEA:19397"/>
        <dbReference type="ChEBI" id="CHEBI:10986"/>
        <dbReference type="ChEBI" id="CHEBI:15378"/>
        <dbReference type="ChEBI" id="CHEBI:33019"/>
        <dbReference type="ChEBI" id="CHEBI:35235"/>
        <dbReference type="ChEBI" id="CHEBI:37563"/>
        <dbReference type="ChEBI" id="CHEBI:59458"/>
        <dbReference type="ChEBI" id="CHEBI:60377"/>
        <dbReference type="EC" id="6.3.2.5"/>
    </reaction>
</comment>
<evidence type="ECO:0000256" key="3">
    <source>
        <dbReference type="HAMAP-Rule" id="MF_02225"/>
    </source>
</evidence>
<dbReference type="EC" id="4.1.1.36" evidence="3"/>
<keyword evidence="3" id="KW-0479">Metal-binding</keyword>
<dbReference type="SUPFAM" id="SSF52507">
    <property type="entry name" value="Homo-oligomeric flavin-containing Cys decarboxylases, HFCD"/>
    <property type="match status" value="1"/>
</dbReference>
<feature type="region of interest" description="Phosphopantothenoylcysteine decarboxylase" evidence="3">
    <location>
        <begin position="1"/>
        <end position="191"/>
    </location>
</feature>
<keyword evidence="8" id="KW-1185">Reference proteome</keyword>
<evidence type="ECO:0000259" key="6">
    <source>
        <dbReference type="Pfam" id="PF04127"/>
    </source>
</evidence>
<accession>A0A7H0VEJ4</accession>
<dbReference type="PANTHER" id="PTHR14359:SF6">
    <property type="entry name" value="PHOSPHOPANTOTHENOYLCYSTEINE DECARBOXYLASE"/>
    <property type="match status" value="1"/>
</dbReference>
<dbReference type="UniPathway" id="UPA00241">
    <property type="reaction ID" value="UER00353"/>
</dbReference>
<dbReference type="InterPro" id="IPR003382">
    <property type="entry name" value="Flavoprotein"/>
</dbReference>
<feature type="binding site" evidence="3">
    <location>
        <position position="345"/>
    </location>
    <ligand>
        <name>CTP</name>
        <dbReference type="ChEBI" id="CHEBI:37563"/>
    </ligand>
</feature>
<comment type="pathway">
    <text evidence="3 4">Cofactor biosynthesis; coenzyme A biosynthesis; CoA from (R)-pantothenate: step 2/5.</text>
</comment>
<dbReference type="RefSeq" id="WP_210758677.1">
    <property type="nucleotide sequence ID" value="NZ_CP060139.1"/>
</dbReference>
<dbReference type="InterPro" id="IPR036551">
    <property type="entry name" value="Flavin_trans-like"/>
</dbReference>
<feature type="domain" description="Flavoprotein" evidence="5">
    <location>
        <begin position="5"/>
        <end position="179"/>
    </location>
</feature>
<feature type="domain" description="DNA/pantothenate metabolism flavoprotein C-terminal" evidence="6">
    <location>
        <begin position="188"/>
        <end position="399"/>
    </location>
</feature>
<keyword evidence="2 3" id="KW-0456">Lyase</keyword>
<evidence type="ECO:0000313" key="7">
    <source>
        <dbReference type="EMBL" id="QNR24142.1"/>
    </source>
</evidence>
<dbReference type="GO" id="GO:0046872">
    <property type="term" value="F:metal ion binding"/>
    <property type="evidence" value="ECO:0007669"/>
    <property type="project" value="UniProtKB-KW"/>
</dbReference>
<dbReference type="Pfam" id="PF02441">
    <property type="entry name" value="Flavoprotein"/>
    <property type="match status" value="1"/>
</dbReference>
<evidence type="ECO:0000313" key="8">
    <source>
        <dbReference type="Proteomes" id="UP000516305"/>
    </source>
</evidence>
<comment type="function">
    <text evidence="3">Catalyzes two sequential steps in the biosynthesis of coenzyme A. In the first step cysteine is conjugated to 4'-phosphopantothenate to form 4-phosphopantothenoylcysteine. In the second step the latter compound is decarboxylated to form 4'-phosphopantotheine.</text>
</comment>
<keyword evidence="1 3" id="KW-0210">Decarboxylase</keyword>
<comment type="catalytic activity">
    <reaction evidence="3 4">
        <text>N-[(R)-4-phosphopantothenoyl]-L-cysteine + H(+) = (R)-4'-phosphopantetheine + CO2</text>
        <dbReference type="Rhea" id="RHEA:16793"/>
        <dbReference type="ChEBI" id="CHEBI:15378"/>
        <dbReference type="ChEBI" id="CHEBI:16526"/>
        <dbReference type="ChEBI" id="CHEBI:59458"/>
        <dbReference type="ChEBI" id="CHEBI:61723"/>
        <dbReference type="EC" id="4.1.1.36"/>
    </reaction>
</comment>
<dbReference type="KEGG" id="chyd:H4K34_17495"/>
<comment type="similarity">
    <text evidence="3 4">In the C-terminal section; belongs to the PPC synthetase family.</text>
</comment>
<dbReference type="GO" id="GO:0010181">
    <property type="term" value="F:FMN binding"/>
    <property type="evidence" value="ECO:0007669"/>
    <property type="project" value="UniProtKB-UniRule"/>
</dbReference>
<evidence type="ECO:0000259" key="5">
    <source>
        <dbReference type="Pfam" id="PF02441"/>
    </source>
</evidence>
<dbReference type="SUPFAM" id="SSF102645">
    <property type="entry name" value="CoaB-like"/>
    <property type="match status" value="1"/>
</dbReference>
<evidence type="ECO:0000256" key="4">
    <source>
        <dbReference type="RuleBase" id="RU364078"/>
    </source>
</evidence>
<dbReference type="Pfam" id="PF04127">
    <property type="entry name" value="DFP"/>
    <property type="match status" value="1"/>
</dbReference>
<keyword evidence="3 4" id="KW-0285">Flavoprotein</keyword>
<feature type="binding site" evidence="3">
    <location>
        <position position="281"/>
    </location>
    <ligand>
        <name>CTP</name>
        <dbReference type="ChEBI" id="CHEBI:37563"/>
    </ligand>
</feature>
<sequence length="403" mass="44179">MLSGKKILLGVTGGIAAYKTTYLVRLLIKAGAEVRVVLSPAARDFVTPLSLATLSKNPVYWEYFDRESETGTWNNHVELGLWADLMILAPLTANTMAKIAQGQSDNFLMAVYLSAKCPVYFAPAMDLDMYKHPATRENIQKLESFGHILIPAEKGELASGLEGEGRMAEPETIVGAVISDLESKAPLRNKLIVINAGPTYEAIDPVRFIGNRSSGKMGMALAEAAANYGARVQLILGPSSQDSNNPAINIKRVESTQEMFEATTAAAQNADWIILSAAVSDYRPKNPANQKIKKSDGGMLHLDLVENPDILKSIGQAKKDYQLVVGFALETENAEANAQKKLDTKNCDWIVLNQADDKARGFGHDTNEVLMISRKGQREKLELKPKKELAYEILDRLIKHHTA</sequence>
<dbReference type="PANTHER" id="PTHR14359">
    <property type="entry name" value="HOMO-OLIGOMERIC FLAVIN CONTAINING CYS DECARBOXYLASE FAMILY"/>
    <property type="match status" value="1"/>
</dbReference>
<dbReference type="HAMAP" id="MF_02225">
    <property type="entry name" value="CoaBC"/>
    <property type="match status" value="1"/>
</dbReference>
<dbReference type="GO" id="GO:0071513">
    <property type="term" value="C:phosphopantothenoylcysteine decarboxylase complex"/>
    <property type="evidence" value="ECO:0007669"/>
    <property type="project" value="TreeGrafter"/>
</dbReference>
<organism evidence="7 8">
    <name type="scientific">Croceimicrobium hydrocarbonivorans</name>
    <dbReference type="NCBI Taxonomy" id="2761580"/>
    <lineage>
        <taxon>Bacteria</taxon>
        <taxon>Pseudomonadati</taxon>
        <taxon>Bacteroidota</taxon>
        <taxon>Flavobacteriia</taxon>
        <taxon>Flavobacteriales</taxon>
        <taxon>Owenweeksiaceae</taxon>
        <taxon>Croceimicrobium</taxon>
    </lineage>
</organism>
<feature type="binding site" evidence="3">
    <location>
        <position position="327"/>
    </location>
    <ligand>
        <name>CTP</name>
        <dbReference type="ChEBI" id="CHEBI:37563"/>
    </ligand>
</feature>
<feature type="binding site" evidence="3">
    <location>
        <position position="341"/>
    </location>
    <ligand>
        <name>CTP</name>
        <dbReference type="ChEBI" id="CHEBI:37563"/>
    </ligand>
</feature>
<proteinExistence type="inferred from homology"/>
<dbReference type="InterPro" id="IPR035929">
    <property type="entry name" value="CoaB-like_sf"/>
</dbReference>
<keyword evidence="3 4" id="KW-0288">FMN</keyword>
<name>A0A7H0VEJ4_9FLAO</name>
<dbReference type="AlphaFoldDB" id="A0A7H0VEJ4"/>
<dbReference type="EC" id="6.3.2.5" evidence="3"/>
<comment type="similarity">
    <text evidence="3 4">In the N-terminal section; belongs to the HFCD (homo-oligomeric flavin containing Cys decarboxylase) superfamily.</text>
</comment>
<keyword evidence="3 4" id="KW-0436">Ligase</keyword>
<comment type="pathway">
    <text evidence="3 4">Cofactor biosynthesis; coenzyme A biosynthesis; CoA from (R)-pantothenate: step 3/5.</text>
</comment>
<dbReference type="Gene3D" id="3.40.50.1950">
    <property type="entry name" value="Flavin prenyltransferase-like"/>
    <property type="match status" value="1"/>
</dbReference>
<dbReference type="InterPro" id="IPR007085">
    <property type="entry name" value="DNA/pantothenate-metab_flavo_C"/>
</dbReference>
<comment type="cofactor">
    <cofactor evidence="3">
        <name>Mg(2+)</name>
        <dbReference type="ChEBI" id="CHEBI:18420"/>
    </cofactor>
</comment>
<keyword evidence="3" id="KW-0511">Multifunctional enzyme</keyword>
<dbReference type="Proteomes" id="UP000516305">
    <property type="component" value="Chromosome"/>
</dbReference>
<keyword evidence="3" id="KW-0460">Magnesium</keyword>
<dbReference type="GO" id="GO:0004632">
    <property type="term" value="F:phosphopantothenate--cysteine ligase activity"/>
    <property type="evidence" value="ECO:0007669"/>
    <property type="project" value="UniProtKB-UniRule"/>
</dbReference>
<protein>
    <recommendedName>
        <fullName evidence="3">Coenzyme A biosynthesis bifunctional protein CoaBC</fullName>
    </recommendedName>
    <alternativeName>
        <fullName evidence="3">DNA/pantothenate metabolism flavoprotein</fullName>
    </alternativeName>
    <alternativeName>
        <fullName evidence="3">Phosphopantothenoylcysteine synthetase/decarboxylase</fullName>
        <shortName evidence="3">PPCS-PPCDC</shortName>
    </alternativeName>
    <domain>
        <recommendedName>
            <fullName evidence="3">Phosphopantothenoylcysteine decarboxylase</fullName>
            <shortName evidence="3">PPC decarboxylase</shortName>
            <shortName evidence="3">PPC-DC</shortName>
            <ecNumber evidence="3">4.1.1.36</ecNumber>
        </recommendedName>
        <alternativeName>
            <fullName evidence="3">CoaC</fullName>
        </alternativeName>
    </domain>
    <domain>
        <recommendedName>
            <fullName evidence="3">Phosphopantothenate--cysteine ligase</fullName>
            <ecNumber evidence="3">6.3.2.5</ecNumber>
        </recommendedName>
        <alternativeName>
            <fullName evidence="3">CoaB</fullName>
        </alternativeName>
        <alternativeName>
            <fullName evidence="3">Phosphopantothenoylcysteine synthetase</fullName>
            <shortName evidence="3">PPC synthetase</shortName>
            <shortName evidence="3">PPC-S</shortName>
        </alternativeName>
    </domain>
</protein>
<feature type="binding site" evidence="3">
    <location>
        <begin position="308"/>
        <end position="311"/>
    </location>
    <ligand>
        <name>CTP</name>
        <dbReference type="ChEBI" id="CHEBI:37563"/>
    </ligand>
</feature>
<dbReference type="NCBIfam" id="TIGR00521">
    <property type="entry name" value="coaBC_dfp"/>
    <property type="match status" value="1"/>
</dbReference>
<evidence type="ECO:0000256" key="2">
    <source>
        <dbReference type="ARBA" id="ARBA00023239"/>
    </source>
</evidence>
<comment type="function">
    <text evidence="4">Catalyzes two steps in the biosynthesis of coenzyme A. In the first step cysteine is conjugated to 4'-phosphopantothenate to form 4-phosphopantothenoylcysteine, in the latter compound is decarboxylated to form 4'-phosphopantotheine.</text>
</comment>
<comment type="caution">
    <text evidence="3">Lacks conserved residue(s) required for the propagation of feature annotation.</text>
</comment>
<dbReference type="GO" id="GO:0015937">
    <property type="term" value="P:coenzyme A biosynthetic process"/>
    <property type="evidence" value="ECO:0007669"/>
    <property type="project" value="UniProtKB-UniRule"/>
</dbReference>
<feature type="region of interest" description="Phosphopantothenate--cysteine ligase" evidence="3">
    <location>
        <begin position="192"/>
        <end position="403"/>
    </location>
</feature>
<gene>
    <name evidence="3 7" type="primary">coaBC</name>
    <name evidence="7" type="ORF">H4K34_17495</name>
</gene>
<reference evidence="7 8" key="1">
    <citation type="submission" date="2020-08" db="EMBL/GenBank/DDBJ databases">
        <title>Croceimicrobium hydrocarbonivorans gen. nov., sp. nov., a novel marine bacterium isolated from a bacterial consortium that degrades polyethylene terephthalate.</title>
        <authorList>
            <person name="Liu R."/>
        </authorList>
    </citation>
    <scope>NUCLEOTIDE SEQUENCE [LARGE SCALE GENOMIC DNA]</scope>
    <source>
        <strain evidence="7 8">A20-9</strain>
    </source>
</reference>